<dbReference type="EMBL" id="CP098827">
    <property type="protein sequence ID" value="XBO69877.1"/>
    <property type="molecule type" value="Genomic_DNA"/>
</dbReference>
<accession>A0AAU7KEL7</accession>
<name>A0AAU7KEL7_9GAMM</name>
<protein>
    <submittedName>
        <fullName evidence="1">Preprotein translocase subunit YajC</fullName>
    </submittedName>
</protein>
<sequence length="176" mass="19685">MLWLLILGVVGMVFAPAMWLRPTARERRQGSLRQVAIEAGASVKLETPPLHGETDKMAAYRWVYPSQRPGPRFVLVRTERASEALKSFDYDNSWRWRIQPLEPLPSVINARLSRLLTQLPEDACVVESSDKALTLWWEESLEADAFGSLAAPATALRDALQGRPDRPAANLPNSPP</sequence>
<dbReference type="RefSeq" id="WP_348826847.1">
    <property type="nucleotide sequence ID" value="NZ_CP098827.1"/>
</dbReference>
<proteinExistence type="predicted"/>
<gene>
    <name evidence="1" type="ORF">NFG58_14775</name>
</gene>
<reference evidence="1" key="1">
    <citation type="submission" date="2022-06" db="EMBL/GenBank/DDBJ databases">
        <title>A novel DMS-producing enzyme.</title>
        <authorList>
            <person name="Zhang Y."/>
        </authorList>
    </citation>
    <scope>NUCLEOTIDE SEQUENCE</scope>
    <source>
        <strain evidence="1">RT37</strain>
    </source>
</reference>
<evidence type="ECO:0000313" key="1">
    <source>
        <dbReference type="EMBL" id="XBO69877.1"/>
    </source>
</evidence>
<dbReference type="AlphaFoldDB" id="A0AAU7KEL7"/>
<organism evidence="1">
    <name type="scientific">Halomonas sp. RT37</name>
    <dbReference type="NCBI Taxonomy" id="2950872"/>
    <lineage>
        <taxon>Bacteria</taxon>
        <taxon>Pseudomonadati</taxon>
        <taxon>Pseudomonadota</taxon>
        <taxon>Gammaproteobacteria</taxon>
        <taxon>Oceanospirillales</taxon>
        <taxon>Halomonadaceae</taxon>
        <taxon>Halomonas</taxon>
    </lineage>
</organism>